<dbReference type="PANTHER" id="PTHR11412">
    <property type="entry name" value="MACROGLOBULIN / COMPLEMENT"/>
    <property type="match status" value="1"/>
</dbReference>
<protein>
    <recommendedName>
        <fullName evidence="1">Alpha-macroglobulin-like TED domain-containing protein</fullName>
    </recommendedName>
</protein>
<dbReference type="InterPro" id="IPR011626">
    <property type="entry name" value="Alpha-macroglobulin_TED"/>
</dbReference>
<name>A0ABN9GT78_9NEOB</name>
<feature type="non-terminal residue" evidence="2">
    <location>
        <position position="1"/>
    </location>
</feature>
<evidence type="ECO:0000259" key="1">
    <source>
        <dbReference type="Pfam" id="PF07678"/>
    </source>
</evidence>
<accession>A0ABN9GT78</accession>
<dbReference type="EMBL" id="CATNWA010019337">
    <property type="protein sequence ID" value="CAI9612658.1"/>
    <property type="molecule type" value="Genomic_DNA"/>
</dbReference>
<dbReference type="InterPro" id="IPR008930">
    <property type="entry name" value="Terpenoid_cyclase/PrenylTrfase"/>
</dbReference>
<dbReference type="Pfam" id="PF07678">
    <property type="entry name" value="TED_complement"/>
    <property type="match status" value="1"/>
</dbReference>
<keyword evidence="3" id="KW-1185">Reference proteome</keyword>
<feature type="domain" description="Alpha-macroglobulin-like TED" evidence="1">
    <location>
        <begin position="10"/>
        <end position="145"/>
    </location>
</feature>
<organism evidence="2 3">
    <name type="scientific">Staurois parvus</name>
    <dbReference type="NCBI Taxonomy" id="386267"/>
    <lineage>
        <taxon>Eukaryota</taxon>
        <taxon>Metazoa</taxon>
        <taxon>Chordata</taxon>
        <taxon>Craniata</taxon>
        <taxon>Vertebrata</taxon>
        <taxon>Euteleostomi</taxon>
        <taxon>Amphibia</taxon>
        <taxon>Batrachia</taxon>
        <taxon>Anura</taxon>
        <taxon>Neobatrachia</taxon>
        <taxon>Ranoidea</taxon>
        <taxon>Ranidae</taxon>
        <taxon>Staurois</taxon>
    </lineage>
</organism>
<evidence type="ECO:0000313" key="3">
    <source>
        <dbReference type="Proteomes" id="UP001162483"/>
    </source>
</evidence>
<sequence>SLLESGVSVKDPLIRDAVSCLQKAAVNVTNVYTLALLAYTFTICQETEFRKTIFNKLEEMAVRGEGQLHWERKSTLSSDVPYWHRAPSAEVEMTSYVLLALVSEPEPDLGKAAEIVNWLSKQQNPYGGFSSTQDTVVALQALAKYAEATYSDKGDMTVTVTSKKGFMEEFHVVNTNRLLLQRATLPSIPGDYTVTATGSGCVFVQIHRCSRDIQYGYYRGENFDWLHSCEKLIKRAGEKTCDPKK</sequence>
<dbReference type="InterPro" id="IPR050473">
    <property type="entry name" value="A2M/Complement_sys"/>
</dbReference>
<gene>
    <name evidence="2" type="ORF">SPARVUS_LOCUS14742042</name>
</gene>
<dbReference type="SUPFAM" id="SSF48239">
    <property type="entry name" value="Terpenoid cyclases/Protein prenyltransferases"/>
    <property type="match status" value="1"/>
</dbReference>
<reference evidence="2" key="1">
    <citation type="submission" date="2023-05" db="EMBL/GenBank/DDBJ databases">
        <authorList>
            <person name="Stuckert A."/>
        </authorList>
    </citation>
    <scope>NUCLEOTIDE SEQUENCE</scope>
</reference>
<proteinExistence type="predicted"/>
<dbReference type="PANTHER" id="PTHR11412:SF182">
    <property type="entry name" value="ALPHA-2-MACROGLOBULIN-LIKE PROTEIN 1"/>
    <property type="match status" value="1"/>
</dbReference>
<dbReference type="Proteomes" id="UP001162483">
    <property type="component" value="Unassembled WGS sequence"/>
</dbReference>
<evidence type="ECO:0000313" key="2">
    <source>
        <dbReference type="EMBL" id="CAI9612658.1"/>
    </source>
</evidence>
<comment type="caution">
    <text evidence="2">The sequence shown here is derived from an EMBL/GenBank/DDBJ whole genome shotgun (WGS) entry which is preliminary data.</text>
</comment>
<dbReference type="Gene3D" id="1.50.10.20">
    <property type="match status" value="1"/>
</dbReference>